<dbReference type="NCBIfam" id="TIGR04128">
    <property type="entry name" value="exoso_Fjoh_1448"/>
    <property type="match status" value="1"/>
</dbReference>
<evidence type="ECO:0000313" key="9">
    <source>
        <dbReference type="EMBL" id="SNR47855.1"/>
    </source>
</evidence>
<evidence type="ECO:0000256" key="5">
    <source>
        <dbReference type="ARBA" id="ARBA00022801"/>
    </source>
</evidence>
<evidence type="ECO:0000256" key="6">
    <source>
        <dbReference type="ARBA" id="ARBA00022989"/>
    </source>
</evidence>
<keyword evidence="2" id="KW-1003">Cell membrane</keyword>
<protein>
    <submittedName>
        <fullName evidence="9">Exosortase family protein XrtF</fullName>
    </submittedName>
</protein>
<feature type="transmembrane region" description="Helical" evidence="8">
    <location>
        <begin position="152"/>
        <end position="170"/>
    </location>
</feature>
<dbReference type="GO" id="GO:0005886">
    <property type="term" value="C:plasma membrane"/>
    <property type="evidence" value="ECO:0007669"/>
    <property type="project" value="UniProtKB-SubCell"/>
</dbReference>
<evidence type="ECO:0000256" key="7">
    <source>
        <dbReference type="ARBA" id="ARBA00023136"/>
    </source>
</evidence>
<keyword evidence="3" id="KW-0645">Protease</keyword>
<dbReference type="OrthoDB" id="678161at2"/>
<name>A0A238WMU1_9FLAO</name>
<dbReference type="InterPro" id="IPR026323">
    <property type="entry name" value="Exosortase-related_prot_XrtF"/>
</dbReference>
<keyword evidence="6 8" id="KW-1133">Transmembrane helix</keyword>
<dbReference type="InterPro" id="IPR026392">
    <property type="entry name" value="Exo/Archaeosortase_dom"/>
</dbReference>
<evidence type="ECO:0000256" key="4">
    <source>
        <dbReference type="ARBA" id="ARBA00022692"/>
    </source>
</evidence>
<evidence type="ECO:0000313" key="10">
    <source>
        <dbReference type="Proteomes" id="UP000198384"/>
    </source>
</evidence>
<evidence type="ECO:0000256" key="1">
    <source>
        <dbReference type="ARBA" id="ARBA00004651"/>
    </source>
</evidence>
<reference evidence="9 10" key="1">
    <citation type="submission" date="2017-06" db="EMBL/GenBank/DDBJ databases">
        <authorList>
            <person name="Kim H.J."/>
            <person name="Triplett B.A."/>
        </authorList>
    </citation>
    <scope>NUCLEOTIDE SEQUENCE [LARGE SCALE GENOMIC DNA]</scope>
    <source>
        <strain evidence="9 10">DSM 29150</strain>
    </source>
</reference>
<keyword evidence="5" id="KW-0378">Hydrolase</keyword>
<dbReference type="GO" id="GO:0006508">
    <property type="term" value="P:proteolysis"/>
    <property type="evidence" value="ECO:0007669"/>
    <property type="project" value="UniProtKB-KW"/>
</dbReference>
<dbReference type="EMBL" id="FZNT01000003">
    <property type="protein sequence ID" value="SNR47855.1"/>
    <property type="molecule type" value="Genomic_DNA"/>
</dbReference>
<keyword evidence="4 8" id="KW-0812">Transmembrane</keyword>
<keyword evidence="7 8" id="KW-0472">Membrane</keyword>
<feature type="transmembrane region" description="Helical" evidence="8">
    <location>
        <begin position="116"/>
        <end position="140"/>
    </location>
</feature>
<gene>
    <name evidence="9" type="ORF">SAMN06265371_103393</name>
</gene>
<keyword evidence="10" id="KW-1185">Reference proteome</keyword>
<dbReference type="RefSeq" id="WP_089381122.1">
    <property type="nucleotide sequence ID" value="NZ_FZNT01000003.1"/>
</dbReference>
<evidence type="ECO:0000256" key="3">
    <source>
        <dbReference type="ARBA" id="ARBA00022670"/>
    </source>
</evidence>
<evidence type="ECO:0000256" key="8">
    <source>
        <dbReference type="SAM" id="Phobius"/>
    </source>
</evidence>
<organism evidence="9 10">
    <name type="scientific">Lutibacter agarilyticus</name>
    <dbReference type="NCBI Taxonomy" id="1109740"/>
    <lineage>
        <taxon>Bacteria</taxon>
        <taxon>Pseudomonadati</taxon>
        <taxon>Bacteroidota</taxon>
        <taxon>Flavobacteriia</taxon>
        <taxon>Flavobacteriales</taxon>
        <taxon>Flavobacteriaceae</taxon>
        <taxon>Lutibacter</taxon>
    </lineage>
</organism>
<accession>A0A238WMU1</accession>
<dbReference type="Proteomes" id="UP000198384">
    <property type="component" value="Unassembled WGS sequence"/>
</dbReference>
<feature type="transmembrane region" description="Helical" evidence="8">
    <location>
        <begin position="82"/>
        <end position="104"/>
    </location>
</feature>
<dbReference type="GO" id="GO:0008233">
    <property type="term" value="F:peptidase activity"/>
    <property type="evidence" value="ECO:0007669"/>
    <property type="project" value="UniProtKB-KW"/>
</dbReference>
<sequence>MQSNKLVVIFLIKFFGTYALLSFLYSLYLNDTQNTTNFFSCAPITKAVASQTSYILNSVGYDTVIEQHPEELSIKLIIKGNYVSRIIEGCNAVSIIILFISFIVSFSSKILPTTLYIIFGSFLIYSINVVRIAIICIAMFEYPEYQDILHDIVFPSIIYGTTFLLWFIWIQKFSKLKK</sequence>
<dbReference type="NCBIfam" id="TIGR04178">
    <property type="entry name" value="exo_archaeo"/>
    <property type="match status" value="1"/>
</dbReference>
<feature type="transmembrane region" description="Helical" evidence="8">
    <location>
        <begin position="7"/>
        <end position="28"/>
    </location>
</feature>
<dbReference type="AlphaFoldDB" id="A0A238WMU1"/>
<proteinExistence type="predicted"/>
<evidence type="ECO:0000256" key="2">
    <source>
        <dbReference type="ARBA" id="ARBA00022475"/>
    </source>
</evidence>
<comment type="subcellular location">
    <subcellularLocation>
        <location evidence="1">Cell membrane</location>
        <topology evidence="1">Multi-pass membrane protein</topology>
    </subcellularLocation>
</comment>